<feature type="region of interest" description="Disordered" evidence="1">
    <location>
        <begin position="63"/>
        <end position="92"/>
    </location>
</feature>
<organism evidence="2 3">
    <name type="scientific">Streptomyces acidicola</name>
    <dbReference type="NCBI Taxonomy" id="2596892"/>
    <lineage>
        <taxon>Bacteria</taxon>
        <taxon>Bacillati</taxon>
        <taxon>Actinomycetota</taxon>
        <taxon>Actinomycetes</taxon>
        <taxon>Kitasatosporales</taxon>
        <taxon>Streptomycetaceae</taxon>
        <taxon>Streptomyces</taxon>
    </lineage>
</organism>
<keyword evidence="3" id="KW-1185">Reference proteome</keyword>
<dbReference type="InterPro" id="IPR036390">
    <property type="entry name" value="WH_DNA-bd_sf"/>
</dbReference>
<comment type="caution">
    <text evidence="2">The sequence shown here is derived from an EMBL/GenBank/DDBJ whole genome shotgun (WGS) entry which is preliminary data.</text>
</comment>
<protein>
    <submittedName>
        <fullName evidence="2">FadR family transcriptional regulator</fullName>
    </submittedName>
</protein>
<dbReference type="SUPFAM" id="SSF46785">
    <property type="entry name" value="Winged helix' DNA-binding domain"/>
    <property type="match status" value="1"/>
</dbReference>
<evidence type="ECO:0000256" key="1">
    <source>
        <dbReference type="SAM" id="MobiDB-lite"/>
    </source>
</evidence>
<proteinExistence type="predicted"/>
<evidence type="ECO:0000313" key="3">
    <source>
        <dbReference type="Proteomes" id="UP000373149"/>
    </source>
</evidence>
<dbReference type="RefSeq" id="WP_322620229.1">
    <property type="nucleotide sequence ID" value="NZ_VMNX01000043.1"/>
</dbReference>
<dbReference type="InterPro" id="IPR036388">
    <property type="entry name" value="WH-like_DNA-bd_sf"/>
</dbReference>
<name>A0A5N8WQL6_9ACTN</name>
<evidence type="ECO:0000313" key="2">
    <source>
        <dbReference type="EMBL" id="MPY49720.1"/>
    </source>
</evidence>
<dbReference type="AlphaFoldDB" id="A0A5N8WQL6"/>
<accession>A0A5N8WQL6</accession>
<gene>
    <name evidence="2" type="ORF">FPZ41_14570</name>
</gene>
<sequence>MGRNTVREAVRSLVRMGKLEARQGDGTYVRSRSGVGAALARTLRHRELLKVYEVRASLERDTAGLAARRASDEPRDGAASKAGSASPWHDGS</sequence>
<dbReference type="Proteomes" id="UP000373149">
    <property type="component" value="Unassembled WGS sequence"/>
</dbReference>
<dbReference type="Gene3D" id="1.10.10.10">
    <property type="entry name" value="Winged helix-like DNA-binding domain superfamily/Winged helix DNA-binding domain"/>
    <property type="match status" value="1"/>
</dbReference>
<feature type="compositionally biased region" description="Basic and acidic residues" evidence="1">
    <location>
        <begin position="69"/>
        <end position="78"/>
    </location>
</feature>
<dbReference type="EMBL" id="VMNX01000043">
    <property type="protein sequence ID" value="MPY49720.1"/>
    <property type="molecule type" value="Genomic_DNA"/>
</dbReference>
<reference evidence="2 3" key="1">
    <citation type="submission" date="2019-09" db="EMBL/GenBank/DDBJ databases">
        <authorList>
            <person name="Duangmal K."/>
            <person name="Teo W.F.A."/>
            <person name="Lipun K."/>
        </authorList>
    </citation>
    <scope>NUCLEOTIDE SEQUENCE [LARGE SCALE GENOMIC DNA]</scope>
    <source>
        <strain evidence="2 3">K1PN6</strain>
    </source>
</reference>